<dbReference type="InterPro" id="IPR032675">
    <property type="entry name" value="LRR_dom_sf"/>
</dbReference>
<reference evidence="2" key="1">
    <citation type="submission" date="2011-07" db="EMBL/GenBank/DDBJ databases">
        <title>The complete genome of Cyclobacterium marinum DSM 745.</title>
        <authorList>
            <person name="Lucas S."/>
            <person name="Han J."/>
            <person name="Lapidus A."/>
            <person name="Bruce D."/>
            <person name="Goodwin L."/>
            <person name="Pitluck S."/>
            <person name="Peters L."/>
            <person name="Kyrpides N."/>
            <person name="Mavromatis K."/>
            <person name="Ivanova N."/>
            <person name="Ovchinnikova G."/>
            <person name="Chertkov O."/>
            <person name="Detter J.C."/>
            <person name="Tapia R."/>
            <person name="Han C."/>
            <person name="Land M."/>
            <person name="Hauser L."/>
            <person name="Markowitz V."/>
            <person name="Cheng J.-F."/>
            <person name="Hugenholtz P."/>
            <person name="Woyke T."/>
            <person name="Wu D."/>
            <person name="Tindall B."/>
            <person name="Schuetze A."/>
            <person name="Brambilla E."/>
            <person name="Klenk H.-P."/>
            <person name="Eisen J.A."/>
        </authorList>
    </citation>
    <scope>NUCLEOTIDE SEQUENCE [LARGE SCALE GENOMIC DNA]</scope>
    <source>
        <strain evidence="2">ATCC 25205 / DSM 745 / LMG 13164 / NCIMB 1802</strain>
    </source>
</reference>
<protein>
    <recommendedName>
        <fullName evidence="3">Leucine-rich repeat-containing protein</fullName>
    </recommendedName>
</protein>
<dbReference type="EMBL" id="CP002955">
    <property type="protein sequence ID" value="AEL26681.1"/>
    <property type="molecule type" value="Genomic_DNA"/>
</dbReference>
<accession>G0J415</accession>
<dbReference type="Proteomes" id="UP000001635">
    <property type="component" value="Chromosome"/>
</dbReference>
<gene>
    <name evidence="1" type="ordered locus">Cycma_2947</name>
</gene>
<keyword evidence="2" id="KW-1185">Reference proteome</keyword>
<proteinExistence type="predicted"/>
<name>G0J415_CYCMS</name>
<dbReference type="SUPFAM" id="SSF52047">
    <property type="entry name" value="RNI-like"/>
    <property type="match status" value="1"/>
</dbReference>
<dbReference type="Gene3D" id="3.80.10.10">
    <property type="entry name" value="Ribonuclease Inhibitor"/>
    <property type="match status" value="1"/>
</dbReference>
<evidence type="ECO:0000313" key="1">
    <source>
        <dbReference type="EMBL" id="AEL26681.1"/>
    </source>
</evidence>
<dbReference type="RefSeq" id="WP_014020971.1">
    <property type="nucleotide sequence ID" value="NC_015914.1"/>
</dbReference>
<evidence type="ECO:0000313" key="2">
    <source>
        <dbReference type="Proteomes" id="UP000001635"/>
    </source>
</evidence>
<evidence type="ECO:0008006" key="3">
    <source>
        <dbReference type="Google" id="ProtNLM"/>
    </source>
</evidence>
<dbReference type="STRING" id="880070.Cycma_2947"/>
<sequence length="148" mass="17040">MKKKEKRFWKQQFQCKPEDFEKQSGEQLNFNLWSIPLTDEIISFLVPYPGKVFEINLTHTDITNEGGNMLSNLTQLKHLKLKDTALIADCIPFLTKLKNMEELHLGFIKANCKDLLLLSQLKSLKLLIVGMDKINHGALSELLKKTQV</sequence>
<organism evidence="1 2">
    <name type="scientific">Cyclobacterium marinum (strain ATCC 25205 / DSM 745 / LMG 13164 / NCIMB 1802)</name>
    <name type="common">Flectobacillus marinus</name>
    <dbReference type="NCBI Taxonomy" id="880070"/>
    <lineage>
        <taxon>Bacteria</taxon>
        <taxon>Pseudomonadati</taxon>
        <taxon>Bacteroidota</taxon>
        <taxon>Cytophagia</taxon>
        <taxon>Cytophagales</taxon>
        <taxon>Cyclobacteriaceae</taxon>
        <taxon>Cyclobacterium</taxon>
    </lineage>
</organism>
<dbReference type="KEGG" id="cmr:Cycma_2947"/>
<dbReference type="AlphaFoldDB" id="G0J415"/>
<dbReference type="eggNOG" id="COG4886">
    <property type="taxonomic scope" value="Bacteria"/>
</dbReference>
<dbReference type="HOGENOM" id="CLU_1755827_0_0_10"/>